<keyword evidence="8 13" id="KW-0408">Iron</keyword>
<keyword evidence="16" id="KW-1185">Reference proteome</keyword>
<dbReference type="RefSeq" id="WP_284101974.1">
    <property type="nucleotide sequence ID" value="NZ_JARRAF010000022.1"/>
</dbReference>
<evidence type="ECO:0000256" key="5">
    <source>
        <dbReference type="ARBA" id="ARBA00022692"/>
    </source>
</evidence>
<dbReference type="PROSITE" id="PS51711">
    <property type="entry name" value="G_FEOB"/>
    <property type="match status" value="1"/>
</dbReference>
<dbReference type="CDD" id="cd01879">
    <property type="entry name" value="FeoB"/>
    <property type="match status" value="1"/>
</dbReference>
<evidence type="ECO:0000256" key="6">
    <source>
        <dbReference type="ARBA" id="ARBA00022741"/>
    </source>
</evidence>
<comment type="caution">
    <text evidence="13">Lacks conserved residue(s) required for the propagation of feature annotation.</text>
</comment>
<keyword evidence="7 13" id="KW-1133">Transmembrane helix</keyword>
<accession>A0ABT7E2X1</accession>
<evidence type="ECO:0000256" key="2">
    <source>
        <dbReference type="ARBA" id="ARBA00022448"/>
    </source>
</evidence>
<dbReference type="NCBIfam" id="TIGR00437">
    <property type="entry name" value="feoB"/>
    <property type="match status" value="1"/>
</dbReference>
<dbReference type="InterPro" id="IPR011642">
    <property type="entry name" value="Gate_dom"/>
</dbReference>
<dbReference type="InterPro" id="IPR027417">
    <property type="entry name" value="P-loop_NTPase"/>
</dbReference>
<evidence type="ECO:0000313" key="16">
    <source>
        <dbReference type="Proteomes" id="UP001172778"/>
    </source>
</evidence>
<dbReference type="Pfam" id="PF17910">
    <property type="entry name" value="FeoB_Cyto"/>
    <property type="match status" value="1"/>
</dbReference>
<dbReference type="InterPro" id="IPR011640">
    <property type="entry name" value="Fe2_transport_prot_B_C"/>
</dbReference>
<evidence type="ECO:0000256" key="11">
    <source>
        <dbReference type="ARBA" id="ARBA00023136"/>
    </source>
</evidence>
<keyword evidence="3" id="KW-1003">Cell membrane</keyword>
<keyword evidence="5 13" id="KW-0812">Transmembrane</keyword>
<keyword evidence="4 13" id="KW-0410">Iron transport</keyword>
<keyword evidence="2 13" id="KW-0813">Transport</keyword>
<dbReference type="InterPro" id="IPR003373">
    <property type="entry name" value="Fe2_transport_prot-B"/>
</dbReference>
<protein>
    <recommendedName>
        <fullName evidence="12 13">Ferrous iron transport protein B</fullName>
    </recommendedName>
</protein>
<feature type="transmembrane region" description="Helical" evidence="13">
    <location>
        <begin position="651"/>
        <end position="671"/>
    </location>
</feature>
<dbReference type="InterPro" id="IPR030389">
    <property type="entry name" value="G_FEOB_dom"/>
</dbReference>
<dbReference type="PANTHER" id="PTHR43185:SF1">
    <property type="entry name" value="FE(2+) TRANSPORTER FEOB"/>
    <property type="match status" value="1"/>
</dbReference>
<evidence type="ECO:0000256" key="13">
    <source>
        <dbReference type="RuleBase" id="RU362098"/>
    </source>
</evidence>
<feature type="transmembrane region" description="Helical" evidence="13">
    <location>
        <begin position="707"/>
        <end position="726"/>
    </location>
</feature>
<keyword evidence="11 13" id="KW-0472">Membrane</keyword>
<feature type="transmembrane region" description="Helical" evidence="13">
    <location>
        <begin position="409"/>
        <end position="430"/>
    </location>
</feature>
<feature type="domain" description="FeoB-type G" evidence="14">
    <location>
        <begin position="1"/>
        <end position="163"/>
    </location>
</feature>
<evidence type="ECO:0000256" key="7">
    <source>
        <dbReference type="ARBA" id="ARBA00022989"/>
    </source>
</evidence>
<reference evidence="15" key="1">
    <citation type="submission" date="2023-03" db="EMBL/GenBank/DDBJ databases">
        <title>Chitinimonas shenzhenensis gen. nov., sp. nov., a novel member of family Burkholderiaceae isolated from activated sludge collected in Shen Zhen, China.</title>
        <authorList>
            <person name="Wang X."/>
        </authorList>
    </citation>
    <scope>NUCLEOTIDE SEQUENCE</scope>
    <source>
        <strain evidence="15">DQS-5</strain>
    </source>
</reference>
<comment type="subcellular location">
    <subcellularLocation>
        <location evidence="13">Cell inner membrane</location>
        <topology evidence="13">Multi-pass membrane protein</topology>
    </subcellularLocation>
    <subcellularLocation>
        <location evidence="1">Cell membrane</location>
        <topology evidence="1">Multi-pass membrane protein</topology>
    </subcellularLocation>
</comment>
<dbReference type="Pfam" id="PF07670">
    <property type="entry name" value="Gate"/>
    <property type="match status" value="2"/>
</dbReference>
<dbReference type="PANTHER" id="PTHR43185">
    <property type="entry name" value="FERROUS IRON TRANSPORT PROTEIN B"/>
    <property type="match status" value="1"/>
</dbReference>
<name>A0ABT7E2X1_9NEIS</name>
<evidence type="ECO:0000256" key="8">
    <source>
        <dbReference type="ARBA" id="ARBA00023004"/>
    </source>
</evidence>
<organism evidence="15 16">
    <name type="scientific">Parachitinimonas caeni</name>
    <dbReference type="NCBI Taxonomy" id="3031301"/>
    <lineage>
        <taxon>Bacteria</taxon>
        <taxon>Pseudomonadati</taxon>
        <taxon>Pseudomonadota</taxon>
        <taxon>Betaproteobacteria</taxon>
        <taxon>Neisseriales</taxon>
        <taxon>Chitinibacteraceae</taxon>
        <taxon>Parachitinimonas</taxon>
    </lineage>
</organism>
<keyword evidence="10 13" id="KW-0342">GTP-binding</keyword>
<feature type="transmembrane region" description="Helical" evidence="13">
    <location>
        <begin position="494"/>
        <end position="515"/>
    </location>
</feature>
<dbReference type="InterPro" id="IPR041069">
    <property type="entry name" value="FeoB_Cyto"/>
</dbReference>
<evidence type="ECO:0000256" key="4">
    <source>
        <dbReference type="ARBA" id="ARBA00022496"/>
    </source>
</evidence>
<sequence length="738" mass="78285">MKTIALIGNPNCGKTTLFNRLTGLNQTVGNWPGVTVERKSGSLRLMDETLEVIDLPGLYSLSEGGGADEAVARGYLHTFDGLIVNLLDARQLERQLFLTLQLLELGHPILVALGMTDLARAEGMQIDTAALGRALGVPVVELVATSEAGVASLKTALLAPWPGKPATLHYEEPVASALQTLREVLPTATDDQRMAALEGLAMDGAMASQVASVRQRLASQYGDDADIAIADARYTAIGQLMQHVRRSAERSRTSRRLDTVVLHRLWGLPIFLMVMYGLFAWATHVGGAFVDAVDGVADALLVQAPVRALAALGLPDWLGFGLGNGLGEGIKTVATFVPTIGMLYLALGVLEDCGYMARAAFVVDRLMRALGLPGRAFVPMIIGFGCNVPAIMATRTLEGRHARVMAGMMLPFVSCGARLPVYALFATVFFPGDAGGVVMSLYLAGIAVALATGLLLRHSVLRGDATPAVLELPDWHWPSLHSVFKQAWSRLKGFVQGAGSLIVPMVLILAFLGAVDMQGRLRPDAPDDSLLANGARLLTPAFAPIGIQRDNWPAVVGLVTGVLAKEAVAGTLASSYARLAGKAAADETPPALAGQIRDALATIPAKFAELGARLLDPLGLKVAESDVSDQLGAAEGADTALKQRFGSVTAAYAYLLFVLLYTPCVAALAALRREFGWRWMLASAGWTFGMAYTVAASYHHFARAAVPVPWLAISATLSGLVVFGLLQRERNPRQVESC</sequence>
<evidence type="ECO:0000256" key="3">
    <source>
        <dbReference type="ARBA" id="ARBA00022475"/>
    </source>
</evidence>
<evidence type="ECO:0000259" key="14">
    <source>
        <dbReference type="PROSITE" id="PS51711"/>
    </source>
</evidence>
<dbReference type="Gene3D" id="1.10.287.1770">
    <property type="match status" value="1"/>
</dbReference>
<dbReference type="Pfam" id="PF02421">
    <property type="entry name" value="FeoB_N"/>
    <property type="match status" value="1"/>
</dbReference>
<proteinExistence type="inferred from homology"/>
<comment type="caution">
    <text evidence="15">The sequence shown here is derived from an EMBL/GenBank/DDBJ whole genome shotgun (WGS) entry which is preliminary data.</text>
</comment>
<dbReference type="InterPro" id="IPR006073">
    <property type="entry name" value="GTP-bd"/>
</dbReference>
<keyword evidence="9" id="KW-0406">Ion transport</keyword>
<comment type="function">
    <text evidence="13">Probable transporter of a GTP-driven Fe(2+) uptake system.</text>
</comment>
<dbReference type="Pfam" id="PF07664">
    <property type="entry name" value="FeoB_C"/>
    <property type="match status" value="1"/>
</dbReference>
<evidence type="ECO:0000256" key="10">
    <source>
        <dbReference type="ARBA" id="ARBA00023134"/>
    </source>
</evidence>
<evidence type="ECO:0000256" key="12">
    <source>
        <dbReference type="NCBIfam" id="TIGR00437"/>
    </source>
</evidence>
<evidence type="ECO:0000256" key="1">
    <source>
        <dbReference type="ARBA" id="ARBA00004651"/>
    </source>
</evidence>
<feature type="transmembrane region" description="Helical" evidence="13">
    <location>
        <begin position="436"/>
        <end position="456"/>
    </location>
</feature>
<dbReference type="Gene3D" id="3.40.50.300">
    <property type="entry name" value="P-loop containing nucleotide triphosphate hydrolases"/>
    <property type="match status" value="1"/>
</dbReference>
<gene>
    <name evidence="15" type="primary">feoB</name>
    <name evidence="15" type="ORF">PZA18_16535</name>
</gene>
<dbReference type="SUPFAM" id="SSF52540">
    <property type="entry name" value="P-loop containing nucleoside triphosphate hydrolases"/>
    <property type="match status" value="1"/>
</dbReference>
<dbReference type="PRINTS" id="PR00326">
    <property type="entry name" value="GTP1OBG"/>
</dbReference>
<dbReference type="EMBL" id="JARRAF010000022">
    <property type="protein sequence ID" value="MDK2125663.1"/>
    <property type="molecule type" value="Genomic_DNA"/>
</dbReference>
<feature type="transmembrane region" description="Helical" evidence="13">
    <location>
        <begin position="376"/>
        <end position="397"/>
    </location>
</feature>
<dbReference type="Proteomes" id="UP001172778">
    <property type="component" value="Unassembled WGS sequence"/>
</dbReference>
<evidence type="ECO:0000256" key="9">
    <source>
        <dbReference type="ARBA" id="ARBA00023065"/>
    </source>
</evidence>
<evidence type="ECO:0000313" key="15">
    <source>
        <dbReference type="EMBL" id="MDK2125663.1"/>
    </source>
</evidence>
<comment type="similarity">
    <text evidence="13">Belongs to the TRAFAC class TrmE-Era-EngA-EngB-Septin-like GTPase superfamily. FeoB GTPase (TC 9.A.8) family.</text>
</comment>
<keyword evidence="6" id="KW-0547">Nucleotide-binding</keyword>
<feature type="transmembrane region" description="Helical" evidence="13">
    <location>
        <begin position="261"/>
        <end position="282"/>
    </location>
</feature>
<dbReference type="InterPro" id="IPR050860">
    <property type="entry name" value="FeoB_GTPase"/>
</dbReference>